<keyword evidence="1" id="KW-0472">Membrane</keyword>
<organism evidence="2 3">
    <name type="scientific">Pseudozyma antarctica (strain T-34)</name>
    <name type="common">Yeast</name>
    <name type="synonym">Candida antarctica</name>
    <dbReference type="NCBI Taxonomy" id="1151754"/>
    <lineage>
        <taxon>Eukaryota</taxon>
        <taxon>Fungi</taxon>
        <taxon>Dikarya</taxon>
        <taxon>Basidiomycota</taxon>
        <taxon>Ustilaginomycotina</taxon>
        <taxon>Ustilaginomycetes</taxon>
        <taxon>Ustilaginales</taxon>
        <taxon>Ustilaginaceae</taxon>
        <taxon>Moesziomyces</taxon>
    </lineage>
</organism>
<dbReference type="Proteomes" id="UP000011976">
    <property type="component" value="Unassembled WGS sequence"/>
</dbReference>
<keyword evidence="1" id="KW-1133">Transmembrane helix</keyword>
<dbReference type="EMBL" id="DF196775">
    <property type="protein sequence ID" value="GAC73777.1"/>
    <property type="molecule type" value="Genomic_DNA"/>
</dbReference>
<evidence type="ECO:0000256" key="1">
    <source>
        <dbReference type="SAM" id="Phobius"/>
    </source>
</evidence>
<gene>
    <name evidence="2" type="ORF">PANT_9c00298</name>
</gene>
<name>M9MEU3_PSEA3</name>
<dbReference type="AlphaFoldDB" id="M9MEU3"/>
<sequence length="246" mass="27464">MQFSQTAFPQAAAIMEKVKQHEVLLTTNICLVGILLWILCSYIGALLAVLAVLFLLFPEVRHGILATPQQDQSRSRSAWLDHQKHGEHTMCKKTRAEFNYRGGIARSGHTKAGLSPHARNARRGPKRFNEFSPKETLALPPRLELRFDLRPYGADGSFSSDRPGSSGYFYDYATSSEDVCSNMLQVAQCPAEASSHRRPPKGEERARIVAWLQGVAQEMPSGWLPRTAPDFPLRRHKTLPQSGPPC</sequence>
<feature type="transmembrane region" description="Helical" evidence="1">
    <location>
        <begin position="34"/>
        <end position="57"/>
    </location>
</feature>
<dbReference type="OrthoDB" id="10424389at2759"/>
<reference evidence="3" key="1">
    <citation type="journal article" date="2013" name="Genome Announc.">
        <title>Genome sequence of the basidiomycetous yeast Pseudozyma antarctica T-34, a producer of the glycolipid biosurfactants mannosylerythritol lipids.</title>
        <authorList>
            <person name="Morita T."/>
            <person name="Koike H."/>
            <person name="Koyama Y."/>
            <person name="Hagiwara H."/>
            <person name="Ito E."/>
            <person name="Fukuoka T."/>
            <person name="Imura T."/>
            <person name="Machida M."/>
            <person name="Kitamoto D."/>
        </authorList>
    </citation>
    <scope>NUCLEOTIDE SEQUENCE [LARGE SCALE GENOMIC DNA]</scope>
    <source>
        <strain evidence="3">T-34</strain>
    </source>
</reference>
<keyword evidence="1" id="KW-0812">Transmembrane</keyword>
<accession>M9MEU3</accession>
<protein>
    <submittedName>
        <fullName evidence="2">Uncharacterized protein</fullName>
    </submittedName>
</protein>
<evidence type="ECO:0000313" key="2">
    <source>
        <dbReference type="EMBL" id="GAC73777.1"/>
    </source>
</evidence>
<evidence type="ECO:0000313" key="3">
    <source>
        <dbReference type="Proteomes" id="UP000011976"/>
    </source>
</evidence>
<proteinExistence type="predicted"/>